<reference evidence="2" key="2">
    <citation type="submission" date="2013-04" db="UniProtKB">
        <authorList>
            <consortium name="EnsemblPlants"/>
        </authorList>
    </citation>
    <scope>IDENTIFICATION</scope>
</reference>
<feature type="compositionally biased region" description="Basic and acidic residues" evidence="1">
    <location>
        <begin position="59"/>
        <end position="73"/>
    </location>
</feature>
<protein>
    <submittedName>
        <fullName evidence="2">Uncharacterized protein</fullName>
    </submittedName>
</protein>
<dbReference type="EnsemblPlants" id="OB11G10920.1">
    <property type="protein sequence ID" value="OB11G10920.1"/>
    <property type="gene ID" value="OB11G10920"/>
</dbReference>
<keyword evidence="3" id="KW-1185">Reference proteome</keyword>
<evidence type="ECO:0000313" key="2">
    <source>
        <dbReference type="EnsemblPlants" id="OB11G10920.1"/>
    </source>
</evidence>
<name>J3N5K6_ORYBR</name>
<proteinExistence type="predicted"/>
<organism evidence="2">
    <name type="scientific">Oryza brachyantha</name>
    <name type="common">malo sina</name>
    <dbReference type="NCBI Taxonomy" id="4533"/>
    <lineage>
        <taxon>Eukaryota</taxon>
        <taxon>Viridiplantae</taxon>
        <taxon>Streptophyta</taxon>
        <taxon>Embryophyta</taxon>
        <taxon>Tracheophyta</taxon>
        <taxon>Spermatophyta</taxon>
        <taxon>Magnoliopsida</taxon>
        <taxon>Liliopsida</taxon>
        <taxon>Poales</taxon>
        <taxon>Poaceae</taxon>
        <taxon>BOP clade</taxon>
        <taxon>Oryzoideae</taxon>
        <taxon>Oryzeae</taxon>
        <taxon>Oryzinae</taxon>
        <taxon>Oryza</taxon>
    </lineage>
</organism>
<sequence length="117" mass="12532">MVLAPDRSQSTAKIWWQRDSMRRSWPASRATAAPGGGGCAANQQCGNTKEQDSTAAERQTAKENIHVADKESSSKAATGLAVSDRAQPKPNNWSTPKGLFVSKGFQSKEIGKVESNV</sequence>
<evidence type="ECO:0000313" key="3">
    <source>
        <dbReference type="Proteomes" id="UP000006038"/>
    </source>
</evidence>
<accession>J3N5K6</accession>
<feature type="region of interest" description="Disordered" evidence="1">
    <location>
        <begin position="1"/>
        <end position="100"/>
    </location>
</feature>
<dbReference type="Proteomes" id="UP000006038">
    <property type="component" value="Chromosome 11"/>
</dbReference>
<evidence type="ECO:0000256" key="1">
    <source>
        <dbReference type="SAM" id="MobiDB-lite"/>
    </source>
</evidence>
<dbReference type="HOGENOM" id="CLU_2088542_0_0_1"/>
<reference evidence="2" key="1">
    <citation type="journal article" date="2013" name="Nat. Commun.">
        <title>Whole-genome sequencing of Oryza brachyantha reveals mechanisms underlying Oryza genome evolution.</title>
        <authorList>
            <person name="Chen J."/>
            <person name="Huang Q."/>
            <person name="Gao D."/>
            <person name="Wang J."/>
            <person name="Lang Y."/>
            <person name="Liu T."/>
            <person name="Li B."/>
            <person name="Bai Z."/>
            <person name="Luis Goicoechea J."/>
            <person name="Liang C."/>
            <person name="Chen C."/>
            <person name="Zhang W."/>
            <person name="Sun S."/>
            <person name="Liao Y."/>
            <person name="Zhang X."/>
            <person name="Yang L."/>
            <person name="Song C."/>
            <person name="Wang M."/>
            <person name="Shi J."/>
            <person name="Liu G."/>
            <person name="Liu J."/>
            <person name="Zhou H."/>
            <person name="Zhou W."/>
            <person name="Yu Q."/>
            <person name="An N."/>
            <person name="Chen Y."/>
            <person name="Cai Q."/>
            <person name="Wang B."/>
            <person name="Liu B."/>
            <person name="Min J."/>
            <person name="Huang Y."/>
            <person name="Wu H."/>
            <person name="Li Z."/>
            <person name="Zhang Y."/>
            <person name="Yin Y."/>
            <person name="Song W."/>
            <person name="Jiang J."/>
            <person name="Jackson S.A."/>
            <person name="Wing R.A."/>
            <person name="Wang J."/>
            <person name="Chen M."/>
        </authorList>
    </citation>
    <scope>NUCLEOTIDE SEQUENCE [LARGE SCALE GENOMIC DNA]</scope>
    <source>
        <strain evidence="2">cv. IRGC 101232</strain>
    </source>
</reference>
<dbReference type="Gramene" id="OB11G10920.1">
    <property type="protein sequence ID" value="OB11G10920.1"/>
    <property type="gene ID" value="OB11G10920"/>
</dbReference>
<dbReference type="AlphaFoldDB" id="J3N5K6"/>